<evidence type="ECO:0000256" key="7">
    <source>
        <dbReference type="SAM" id="MobiDB-lite"/>
    </source>
</evidence>
<feature type="region of interest" description="Disordered" evidence="7">
    <location>
        <begin position="1"/>
        <end position="29"/>
    </location>
</feature>
<proteinExistence type="inferred from homology"/>
<comment type="subcellular location">
    <subcellularLocation>
        <location evidence="1">Cell projection</location>
        <location evidence="1">Cilium</location>
    </subcellularLocation>
    <subcellularLocation>
        <location evidence="2">Cytoplasm</location>
        <location evidence="2">Cytoskeleton</location>
    </subcellularLocation>
</comment>
<evidence type="ECO:0000313" key="9">
    <source>
        <dbReference type="Proteomes" id="UP000681720"/>
    </source>
</evidence>
<dbReference type="GO" id="GO:0035082">
    <property type="term" value="P:axoneme assembly"/>
    <property type="evidence" value="ECO:0007669"/>
    <property type="project" value="InterPro"/>
</dbReference>
<dbReference type="GO" id="GO:0005879">
    <property type="term" value="C:axonemal microtubule"/>
    <property type="evidence" value="ECO:0007669"/>
    <property type="project" value="InterPro"/>
</dbReference>
<feature type="compositionally biased region" description="Polar residues" evidence="7">
    <location>
        <begin position="1"/>
        <end position="13"/>
    </location>
</feature>
<accession>A0A8S3CTH8</accession>
<dbReference type="PANTHER" id="PTHR20899:SF1">
    <property type="entry name" value="PIERCER OF MICROTUBULE WALL 1 PROTEIN"/>
    <property type="match status" value="1"/>
</dbReference>
<dbReference type="AlphaFoldDB" id="A0A8S3CTH8"/>
<dbReference type="PANTHER" id="PTHR20899">
    <property type="entry name" value="PIERCE HOMOLOG"/>
    <property type="match status" value="1"/>
</dbReference>
<feature type="non-terminal residue" evidence="8">
    <location>
        <position position="1"/>
    </location>
</feature>
<keyword evidence="3" id="KW-0963">Cytoplasm</keyword>
<organism evidence="8 9">
    <name type="scientific">Rotaria magnacalcarata</name>
    <dbReference type="NCBI Taxonomy" id="392030"/>
    <lineage>
        <taxon>Eukaryota</taxon>
        <taxon>Metazoa</taxon>
        <taxon>Spiralia</taxon>
        <taxon>Gnathifera</taxon>
        <taxon>Rotifera</taxon>
        <taxon>Eurotatoria</taxon>
        <taxon>Bdelloidea</taxon>
        <taxon>Philodinida</taxon>
        <taxon>Philodinidae</taxon>
        <taxon>Rotaria</taxon>
    </lineage>
</organism>
<name>A0A8S3CTH8_9BILA</name>
<dbReference type="Pfam" id="PF14892">
    <property type="entry name" value="PIRC1_2"/>
    <property type="match status" value="1"/>
</dbReference>
<dbReference type="Proteomes" id="UP000681720">
    <property type="component" value="Unassembled WGS sequence"/>
</dbReference>
<dbReference type="InterPro" id="IPR026507">
    <property type="entry name" value="PIRC1/2"/>
</dbReference>
<protein>
    <submittedName>
        <fullName evidence="8">Uncharacterized protein</fullName>
    </submittedName>
</protein>
<gene>
    <name evidence="8" type="ORF">GIL414_LOCUS54285</name>
</gene>
<dbReference type="EMBL" id="CAJOBJ010190081">
    <property type="protein sequence ID" value="CAF4950273.1"/>
    <property type="molecule type" value="Genomic_DNA"/>
</dbReference>
<keyword evidence="4" id="KW-0206">Cytoskeleton</keyword>
<evidence type="ECO:0000256" key="2">
    <source>
        <dbReference type="ARBA" id="ARBA00004245"/>
    </source>
</evidence>
<evidence type="ECO:0000256" key="1">
    <source>
        <dbReference type="ARBA" id="ARBA00004138"/>
    </source>
</evidence>
<evidence type="ECO:0000256" key="4">
    <source>
        <dbReference type="ARBA" id="ARBA00023212"/>
    </source>
</evidence>
<reference evidence="8" key="1">
    <citation type="submission" date="2021-02" db="EMBL/GenBank/DDBJ databases">
        <authorList>
            <person name="Nowell W R."/>
        </authorList>
    </citation>
    <scope>NUCLEOTIDE SEQUENCE</scope>
</reference>
<sequence length="161" mass="18193">KMSTAELNVSSSDEYNHTATDEPQNPPLAKYTELSQNGEVIYQSDTVPVDVVATYLLPRDTVAQRNAAMTGEKTSDKYRTFNIPAKFENPDYWQGYSKKEPNPLYRTTAQDYGAEKPSVHSMPTVYRTQSSAFTEHLGKCGIFRYQGLNTAVDKGRFIDKY</sequence>
<evidence type="ECO:0000256" key="5">
    <source>
        <dbReference type="ARBA" id="ARBA00023273"/>
    </source>
</evidence>
<evidence type="ECO:0000256" key="6">
    <source>
        <dbReference type="ARBA" id="ARBA00038014"/>
    </source>
</evidence>
<evidence type="ECO:0000256" key="3">
    <source>
        <dbReference type="ARBA" id="ARBA00022490"/>
    </source>
</evidence>
<evidence type="ECO:0000313" key="8">
    <source>
        <dbReference type="EMBL" id="CAF4950273.1"/>
    </source>
</evidence>
<keyword evidence="5" id="KW-0966">Cell projection</keyword>
<comment type="caution">
    <text evidence="8">The sequence shown here is derived from an EMBL/GenBank/DDBJ whole genome shotgun (WGS) entry which is preliminary data.</text>
</comment>
<comment type="similarity">
    <text evidence="6">Belongs to the PIERCE1 family.</text>
</comment>